<dbReference type="InterPro" id="IPR010840">
    <property type="entry name" value="YqiJ_OB"/>
</dbReference>
<protein>
    <recommendedName>
        <fullName evidence="6">DUF1449 family protein</fullName>
    </recommendedName>
</protein>
<feature type="transmembrane region" description="Helical" evidence="1">
    <location>
        <begin position="12"/>
        <end position="32"/>
    </location>
</feature>
<dbReference type="RefSeq" id="WP_280176347.1">
    <property type="nucleotide sequence ID" value="NZ_AP014809.1"/>
</dbReference>
<reference evidence="4 5" key="1">
    <citation type="journal article" date="2016" name="Genome Announc.">
        <title>Complete Genome Sequence of Methylobacterium populi P-1M, Isolated from Pink-Pigmented Household Biofilm.</title>
        <authorList>
            <person name="Morohoshi T."/>
            <person name="Ikeda T."/>
        </authorList>
    </citation>
    <scope>NUCLEOTIDE SEQUENCE [LARGE SCALE GENOMIC DNA]</scope>
    <source>
        <strain evidence="4 5">P-1M</strain>
    </source>
</reference>
<accession>A0A160PAZ5</accession>
<dbReference type="Proteomes" id="UP000218288">
    <property type="component" value="Chromosome"/>
</dbReference>
<dbReference type="Pfam" id="PF21001">
    <property type="entry name" value="YqiJ_N"/>
    <property type="match status" value="1"/>
</dbReference>
<evidence type="ECO:0000259" key="2">
    <source>
        <dbReference type="Pfam" id="PF07290"/>
    </source>
</evidence>
<proteinExistence type="predicted"/>
<feature type="domain" description="Inner membrane protein YqiJ OB-fold" evidence="2">
    <location>
        <begin position="157"/>
        <end position="219"/>
    </location>
</feature>
<keyword evidence="1" id="KW-1133">Transmembrane helix</keyword>
<keyword evidence="1" id="KW-0472">Membrane</keyword>
<gene>
    <name evidence="4" type="ORF">MPPM_0690</name>
</gene>
<keyword evidence="1" id="KW-0812">Transmembrane</keyword>
<dbReference type="InterPro" id="IPR048376">
    <property type="entry name" value="YqiJ_N"/>
</dbReference>
<feature type="transmembrane region" description="Helical" evidence="1">
    <location>
        <begin position="111"/>
        <end position="133"/>
    </location>
</feature>
<evidence type="ECO:0008006" key="6">
    <source>
        <dbReference type="Google" id="ProtNLM"/>
    </source>
</evidence>
<feature type="domain" description="Inner membrane protein YqiJ N-terminal" evidence="3">
    <location>
        <begin position="10"/>
        <end position="134"/>
    </location>
</feature>
<evidence type="ECO:0000259" key="3">
    <source>
        <dbReference type="Pfam" id="PF21001"/>
    </source>
</evidence>
<evidence type="ECO:0000313" key="4">
    <source>
        <dbReference type="EMBL" id="BAU89295.1"/>
    </source>
</evidence>
<evidence type="ECO:0000256" key="1">
    <source>
        <dbReference type="SAM" id="Phobius"/>
    </source>
</evidence>
<dbReference type="EMBL" id="AP014809">
    <property type="protein sequence ID" value="BAU89295.1"/>
    <property type="molecule type" value="Genomic_DNA"/>
</dbReference>
<sequence length="225" mass="22750">MSALVGPALFPFTLAAAVMAGLVVVEALFLLLGHSLSGLLDGALGHETGYDAGHPAGGGDLTTAADAEGAFSPAALMSWINLGRVPFLILLILALALFALAGFVVQGVAAALVAPLPVLLAVPVAAAATLPALRVSTRGIARLIPRDESYVVTADDLVGATADVTLGPLDDGLPGQVRAFDRHGNTHFLRARAAPGAPAMETGTRVLLVDRLDAVYVAVPAAPDL</sequence>
<name>A0A160PAZ5_9HYPH</name>
<evidence type="ECO:0000313" key="5">
    <source>
        <dbReference type="Proteomes" id="UP000218288"/>
    </source>
</evidence>
<dbReference type="AlphaFoldDB" id="A0A160PAZ5"/>
<dbReference type="Pfam" id="PF07290">
    <property type="entry name" value="YqiJ_OB"/>
    <property type="match status" value="1"/>
</dbReference>
<feature type="transmembrane region" description="Helical" evidence="1">
    <location>
        <begin position="85"/>
        <end position="105"/>
    </location>
</feature>
<organism evidence="4 5">
    <name type="scientific">Methylorubrum populi</name>
    <dbReference type="NCBI Taxonomy" id="223967"/>
    <lineage>
        <taxon>Bacteria</taxon>
        <taxon>Pseudomonadati</taxon>
        <taxon>Pseudomonadota</taxon>
        <taxon>Alphaproteobacteria</taxon>
        <taxon>Hyphomicrobiales</taxon>
        <taxon>Methylobacteriaceae</taxon>
        <taxon>Methylorubrum</taxon>
    </lineage>
</organism>